<dbReference type="OrthoDB" id="2423701at2759"/>
<evidence type="ECO:0000313" key="1">
    <source>
        <dbReference type="EMBL" id="KAJ8420012.1"/>
    </source>
</evidence>
<dbReference type="Proteomes" id="UP001153076">
    <property type="component" value="Unassembled WGS sequence"/>
</dbReference>
<evidence type="ECO:0000313" key="2">
    <source>
        <dbReference type="Proteomes" id="UP001153076"/>
    </source>
</evidence>
<proteinExistence type="predicted"/>
<keyword evidence="2" id="KW-1185">Reference proteome</keyword>
<sequence>MVLGYIYHGLGEVASHLDHLGKANAIFSSHYVIDRNCPSDFPTLVHYAGLLTSKLSSPQLRHVFMDGRHLSLRASSYREESRNDRDVMNMGLSDKNFKFLLSIRPSQRSIIDLAEPHADIQRRDIEANLKEEWVRGSNLKGVEVIIGIISNHGSARKLLASRVRASQFFNALRSMIDIYKLSTIEICWLSSNIEEIFGVVKTAAKIEALSDQDLTCSSKISRIEYQLNKLSSKASKLKGKEEEVLRDEDRICKMREDLTIQQ</sequence>
<dbReference type="EMBL" id="JAKOGI010004009">
    <property type="protein sequence ID" value="KAJ8420012.1"/>
    <property type="molecule type" value="Genomic_DNA"/>
</dbReference>
<dbReference type="AlphaFoldDB" id="A0A9Q1GIT3"/>
<name>A0A9Q1GIT3_9CARY</name>
<organism evidence="1 2">
    <name type="scientific">Carnegiea gigantea</name>
    <dbReference type="NCBI Taxonomy" id="171969"/>
    <lineage>
        <taxon>Eukaryota</taxon>
        <taxon>Viridiplantae</taxon>
        <taxon>Streptophyta</taxon>
        <taxon>Embryophyta</taxon>
        <taxon>Tracheophyta</taxon>
        <taxon>Spermatophyta</taxon>
        <taxon>Magnoliopsida</taxon>
        <taxon>eudicotyledons</taxon>
        <taxon>Gunneridae</taxon>
        <taxon>Pentapetalae</taxon>
        <taxon>Caryophyllales</taxon>
        <taxon>Cactineae</taxon>
        <taxon>Cactaceae</taxon>
        <taxon>Cactoideae</taxon>
        <taxon>Echinocereeae</taxon>
        <taxon>Carnegiea</taxon>
    </lineage>
</organism>
<accession>A0A9Q1GIT3</accession>
<comment type="caution">
    <text evidence="1">The sequence shown here is derived from an EMBL/GenBank/DDBJ whole genome shotgun (WGS) entry which is preliminary data.</text>
</comment>
<reference evidence="1" key="1">
    <citation type="submission" date="2022-04" db="EMBL/GenBank/DDBJ databases">
        <title>Carnegiea gigantea Genome sequencing and assembly v2.</title>
        <authorList>
            <person name="Copetti D."/>
            <person name="Sanderson M.J."/>
            <person name="Burquez A."/>
            <person name="Wojciechowski M.F."/>
        </authorList>
    </citation>
    <scope>NUCLEOTIDE SEQUENCE</scope>
    <source>
        <strain evidence="1">SGP5-SGP5p</strain>
        <tissue evidence="1">Aerial part</tissue>
    </source>
</reference>
<gene>
    <name evidence="1" type="ORF">Cgig2_028730</name>
</gene>
<protein>
    <submittedName>
        <fullName evidence="1">Uncharacterized protein</fullName>
    </submittedName>
</protein>